<dbReference type="GO" id="GO:0061542">
    <property type="term" value="F:3-demethylubiquinol 3-O-methyltransferase activity"/>
    <property type="evidence" value="ECO:0007669"/>
    <property type="project" value="UniProtKB-UniRule"/>
</dbReference>
<dbReference type="EMBL" id="RAHJ01000003">
    <property type="protein sequence ID" value="RJX71288.1"/>
    <property type="molecule type" value="Genomic_DNA"/>
</dbReference>
<feature type="binding site" evidence="5">
    <location>
        <position position="81"/>
    </location>
    <ligand>
        <name>S-adenosyl-L-methionine</name>
        <dbReference type="ChEBI" id="CHEBI:59789"/>
    </ligand>
</feature>
<evidence type="ECO:0000256" key="2">
    <source>
        <dbReference type="ARBA" id="ARBA00022679"/>
    </source>
</evidence>
<evidence type="ECO:0000256" key="3">
    <source>
        <dbReference type="ARBA" id="ARBA00022688"/>
    </source>
</evidence>
<dbReference type="GO" id="GO:0010420">
    <property type="term" value="F:polyprenyldihydroxybenzoate methyltransferase activity"/>
    <property type="evidence" value="ECO:0007669"/>
    <property type="project" value="InterPro"/>
</dbReference>
<comment type="catalytic activity">
    <reaction evidence="5">
        <text>a 3-(all-trans-polyprenyl)benzene-1,2-diol + S-adenosyl-L-methionine = a 2-methoxy-6-(all-trans-polyprenyl)phenol + S-adenosyl-L-homocysteine + H(+)</text>
        <dbReference type="Rhea" id="RHEA:31411"/>
        <dbReference type="Rhea" id="RHEA-COMP:9550"/>
        <dbReference type="Rhea" id="RHEA-COMP:9551"/>
        <dbReference type="ChEBI" id="CHEBI:15378"/>
        <dbReference type="ChEBI" id="CHEBI:57856"/>
        <dbReference type="ChEBI" id="CHEBI:59789"/>
        <dbReference type="ChEBI" id="CHEBI:62729"/>
        <dbReference type="ChEBI" id="CHEBI:62731"/>
        <dbReference type="EC" id="2.1.1.222"/>
    </reaction>
</comment>
<evidence type="ECO:0000256" key="6">
    <source>
        <dbReference type="SAM" id="MobiDB-lite"/>
    </source>
</evidence>
<comment type="pathway">
    <text evidence="5">Cofactor biosynthesis; ubiquinone biosynthesis.</text>
</comment>
<feature type="binding site" evidence="5">
    <location>
        <position position="143"/>
    </location>
    <ligand>
        <name>S-adenosyl-L-methionine</name>
        <dbReference type="ChEBI" id="CHEBI:59789"/>
    </ligand>
</feature>
<keyword evidence="1 5" id="KW-0489">Methyltransferase</keyword>
<comment type="function">
    <text evidence="5">O-methyltransferase that catalyzes the 2 O-methylation steps in the ubiquinone biosynthetic pathway.</text>
</comment>
<dbReference type="Pfam" id="PF13489">
    <property type="entry name" value="Methyltransf_23"/>
    <property type="match status" value="1"/>
</dbReference>
<comment type="catalytic activity">
    <reaction evidence="5">
        <text>a 3-demethylubiquinol + S-adenosyl-L-methionine = a ubiquinol + S-adenosyl-L-homocysteine + H(+)</text>
        <dbReference type="Rhea" id="RHEA:44380"/>
        <dbReference type="Rhea" id="RHEA-COMP:9566"/>
        <dbReference type="Rhea" id="RHEA-COMP:10914"/>
        <dbReference type="ChEBI" id="CHEBI:15378"/>
        <dbReference type="ChEBI" id="CHEBI:17976"/>
        <dbReference type="ChEBI" id="CHEBI:57856"/>
        <dbReference type="ChEBI" id="CHEBI:59789"/>
        <dbReference type="ChEBI" id="CHEBI:84422"/>
        <dbReference type="EC" id="2.1.1.64"/>
    </reaction>
</comment>
<gene>
    <name evidence="5 7" type="primary">ubiG</name>
    <name evidence="7" type="ORF">D6858_01355</name>
</gene>
<proteinExistence type="inferred from homology"/>
<comment type="caution">
    <text evidence="7">The sequence shown here is derived from an EMBL/GenBank/DDBJ whole genome shotgun (WGS) entry which is preliminary data.</text>
</comment>
<dbReference type="GO" id="GO:0032259">
    <property type="term" value="P:methylation"/>
    <property type="evidence" value="ECO:0007669"/>
    <property type="project" value="UniProtKB-KW"/>
</dbReference>
<keyword evidence="3 5" id="KW-0831">Ubiquinone biosynthesis</keyword>
<dbReference type="RefSeq" id="WP_120106401.1">
    <property type="nucleotide sequence ID" value="NZ_RAHJ01000003.1"/>
</dbReference>
<organism evidence="7 8">
    <name type="scientific">Tsuneonella suprasediminis</name>
    <dbReference type="NCBI Taxonomy" id="2306996"/>
    <lineage>
        <taxon>Bacteria</taxon>
        <taxon>Pseudomonadati</taxon>
        <taxon>Pseudomonadota</taxon>
        <taxon>Alphaproteobacteria</taxon>
        <taxon>Sphingomonadales</taxon>
        <taxon>Erythrobacteraceae</taxon>
        <taxon>Tsuneonella</taxon>
    </lineage>
</organism>
<evidence type="ECO:0000256" key="4">
    <source>
        <dbReference type="ARBA" id="ARBA00022691"/>
    </source>
</evidence>
<evidence type="ECO:0000313" key="7">
    <source>
        <dbReference type="EMBL" id="RJX71288.1"/>
    </source>
</evidence>
<feature type="binding site" evidence="5">
    <location>
        <position position="50"/>
    </location>
    <ligand>
        <name>S-adenosyl-L-methionine</name>
        <dbReference type="ChEBI" id="CHEBI:59789"/>
    </ligand>
</feature>
<dbReference type="InterPro" id="IPR010233">
    <property type="entry name" value="UbiG_MeTrfase"/>
</dbReference>
<feature type="region of interest" description="Disordered" evidence="6">
    <location>
        <begin position="1"/>
        <end position="20"/>
    </location>
</feature>
<dbReference type="PANTHER" id="PTHR43464">
    <property type="entry name" value="METHYLTRANSFERASE"/>
    <property type="match status" value="1"/>
</dbReference>
<keyword evidence="2 5" id="KW-0808">Transferase</keyword>
<evidence type="ECO:0000313" key="8">
    <source>
        <dbReference type="Proteomes" id="UP000284322"/>
    </source>
</evidence>
<dbReference type="EC" id="2.1.1.222" evidence="5"/>
<dbReference type="GO" id="GO:0102208">
    <property type="term" value="F:2-polyprenyl-6-hydroxyphenol methylase activity"/>
    <property type="evidence" value="ECO:0007669"/>
    <property type="project" value="UniProtKB-EC"/>
</dbReference>
<keyword evidence="8" id="KW-1185">Reference proteome</keyword>
<dbReference type="OrthoDB" id="9801538at2"/>
<reference evidence="7 8" key="1">
    <citation type="submission" date="2018-09" db="EMBL/GenBank/DDBJ databases">
        <title>Altererythrobacter sp.Ery1 and Ery12, the genome sequencing of novel strains in genus Alterythrobacter.</title>
        <authorList>
            <person name="Cheng H."/>
            <person name="Wu Y.-H."/>
            <person name="Fang C."/>
            <person name="Xu X.-W."/>
        </authorList>
    </citation>
    <scope>NUCLEOTIDE SEQUENCE [LARGE SCALE GENOMIC DNA]</scope>
    <source>
        <strain evidence="7 8">Ery12</strain>
    </source>
</reference>
<dbReference type="EC" id="2.1.1.64" evidence="5"/>
<feature type="compositionally biased region" description="Polar residues" evidence="6">
    <location>
        <begin position="1"/>
        <end position="16"/>
    </location>
</feature>
<dbReference type="Proteomes" id="UP000284322">
    <property type="component" value="Unassembled WGS sequence"/>
</dbReference>
<evidence type="ECO:0000256" key="1">
    <source>
        <dbReference type="ARBA" id="ARBA00022603"/>
    </source>
</evidence>
<dbReference type="Gene3D" id="3.40.50.150">
    <property type="entry name" value="Vaccinia Virus protein VP39"/>
    <property type="match status" value="1"/>
</dbReference>
<dbReference type="HAMAP" id="MF_00472">
    <property type="entry name" value="UbiG"/>
    <property type="match status" value="1"/>
</dbReference>
<accession>A0A419R699</accession>
<dbReference type="AlphaFoldDB" id="A0A419R699"/>
<protein>
    <recommendedName>
        <fullName evidence="5">Ubiquinone biosynthesis O-methyltransferase</fullName>
    </recommendedName>
    <alternativeName>
        <fullName evidence="5">2-polyprenyl-6-hydroxyphenol methylase</fullName>
        <ecNumber evidence="5">2.1.1.222</ecNumber>
    </alternativeName>
    <alternativeName>
        <fullName evidence="5">3-demethylubiquinone 3-O-methyltransferase</fullName>
        <ecNumber evidence="5">2.1.1.64</ecNumber>
    </alternativeName>
</protein>
<name>A0A419R699_9SPHN</name>
<evidence type="ECO:0000256" key="5">
    <source>
        <dbReference type="HAMAP-Rule" id="MF_00472"/>
    </source>
</evidence>
<dbReference type="InterPro" id="IPR029063">
    <property type="entry name" value="SAM-dependent_MTases_sf"/>
</dbReference>
<dbReference type="PANTHER" id="PTHR43464:SF19">
    <property type="entry name" value="UBIQUINONE BIOSYNTHESIS O-METHYLTRANSFERASE, MITOCHONDRIAL"/>
    <property type="match status" value="1"/>
</dbReference>
<dbReference type="UniPathway" id="UPA00232"/>
<dbReference type="SUPFAM" id="SSF53335">
    <property type="entry name" value="S-adenosyl-L-methionine-dependent methyltransferases"/>
    <property type="match status" value="1"/>
</dbReference>
<keyword evidence="4 5" id="KW-0949">S-adenosyl-L-methionine</keyword>
<dbReference type="NCBIfam" id="TIGR01983">
    <property type="entry name" value="UbiG"/>
    <property type="match status" value="1"/>
</dbReference>
<comment type="similarity">
    <text evidence="5">Belongs to the methyltransferase superfamily. UbiG/COQ3 family.</text>
</comment>
<sequence length="257" mass="26869">MSDAISLSDTNSNDGQTIRPDEAAHFGRLASEWWDPKGSSAMLHRLNPVRLEFVRAAIDRHWPAQGSSAKPLAGKAALDVGCGAGLLCEPLSRLGADVTGVDAAPENIAAAAAHADGMGLPIRYIAGEVGALNIGTFDLVTAMEVIEHVADKPAFVAALAARLAPDNDRGGGLMILSTPNRTPASRLLLVGAAEATGMIPRGTHHWDDFITPDEMRDLLADAGLTMGEPQGIAFSPAKGLHLSGDLSLNYIVSAVRR</sequence>
<feature type="binding site" evidence="5">
    <location>
        <position position="102"/>
    </location>
    <ligand>
        <name>S-adenosyl-L-methionine</name>
        <dbReference type="ChEBI" id="CHEBI:59789"/>
    </ligand>
</feature>